<dbReference type="Gene3D" id="2.60.120.200">
    <property type="match status" value="1"/>
</dbReference>
<evidence type="ECO:0000259" key="2">
    <source>
        <dbReference type="PROSITE" id="PS51762"/>
    </source>
</evidence>
<dbReference type="InterPro" id="IPR013320">
    <property type="entry name" value="ConA-like_dom_sf"/>
</dbReference>
<accession>A0ABT2Y617</accession>
<keyword evidence="3" id="KW-0378">Hydrolase</keyword>
<dbReference type="InterPro" id="IPR050546">
    <property type="entry name" value="Glycosyl_Hydrlase_16"/>
</dbReference>
<gene>
    <name evidence="3" type="ORF">N7548_04995</name>
</gene>
<evidence type="ECO:0000256" key="1">
    <source>
        <dbReference type="ARBA" id="ARBA00006865"/>
    </source>
</evidence>
<dbReference type="Proteomes" id="UP001177160">
    <property type="component" value="Unassembled WGS sequence"/>
</dbReference>
<dbReference type="PANTHER" id="PTHR10963:SF55">
    <property type="entry name" value="GLYCOSIDE HYDROLASE FAMILY 16 PROTEIN"/>
    <property type="match status" value="1"/>
</dbReference>
<dbReference type="CDD" id="cd08023">
    <property type="entry name" value="GH16_laminarinase_like"/>
    <property type="match status" value="1"/>
</dbReference>
<sequence>MAKFKLAFEENFDYTGKPNPDIWTYQVGPKWANNEKQCYVDFDDNCYVKDGALHIIATKTNDLGCPYYSSRLMTKDKKHFQYGRFVVRAKMPQGRGSWPAVWFLGTTKEHRWPAMGEIDLLEYAGNRPNQVTCAIHTETYNHKIDTHKGSTYPMTDLAGEFHDYILEWTPEHLSFQVDYHEILKVEKQPGDTFKEWPFDQPYYMIVNLAVGGWYAGDIQDADLPFHFEVAFIRHFELIEA</sequence>
<reference evidence="3" key="1">
    <citation type="submission" date="2022-09" db="EMBL/GenBank/DDBJ databases">
        <title>Novel Mycoplasma species identified in domestic and wild animals.</title>
        <authorList>
            <person name="Volokhov D.V."/>
            <person name="Furtak V.A."/>
            <person name="Zagorodnyaya T.A."/>
        </authorList>
    </citation>
    <scope>NUCLEOTIDE SEQUENCE</scope>
    <source>
        <strain evidence="3">Oakley</strain>
    </source>
</reference>
<dbReference type="GO" id="GO:0016787">
    <property type="term" value="F:hydrolase activity"/>
    <property type="evidence" value="ECO:0007669"/>
    <property type="project" value="UniProtKB-KW"/>
</dbReference>
<dbReference type="SUPFAM" id="SSF49899">
    <property type="entry name" value="Concanavalin A-like lectins/glucanases"/>
    <property type="match status" value="1"/>
</dbReference>
<dbReference type="PANTHER" id="PTHR10963">
    <property type="entry name" value="GLYCOSYL HYDROLASE-RELATED"/>
    <property type="match status" value="1"/>
</dbReference>
<evidence type="ECO:0000313" key="4">
    <source>
        <dbReference type="Proteomes" id="UP001177160"/>
    </source>
</evidence>
<dbReference type="PROSITE" id="PS51762">
    <property type="entry name" value="GH16_2"/>
    <property type="match status" value="1"/>
</dbReference>
<protein>
    <submittedName>
        <fullName evidence="3">Glycoside hydrolase family 16 protein</fullName>
    </submittedName>
</protein>
<proteinExistence type="inferred from homology"/>
<dbReference type="InterPro" id="IPR000757">
    <property type="entry name" value="Beta-glucanase-like"/>
</dbReference>
<dbReference type="EMBL" id="JAOVQM010000003">
    <property type="protein sequence ID" value="MCV2232181.1"/>
    <property type="molecule type" value="Genomic_DNA"/>
</dbReference>
<comment type="caution">
    <text evidence="3">The sequence shown here is derived from an EMBL/GenBank/DDBJ whole genome shotgun (WGS) entry which is preliminary data.</text>
</comment>
<organism evidence="3 4">
    <name type="scientific">Paracholeplasma manati</name>
    <dbReference type="NCBI Taxonomy" id="591373"/>
    <lineage>
        <taxon>Bacteria</taxon>
        <taxon>Bacillati</taxon>
        <taxon>Mycoplasmatota</taxon>
        <taxon>Mollicutes</taxon>
        <taxon>Acholeplasmatales</taxon>
        <taxon>Acholeplasmataceae</taxon>
        <taxon>Paracholeplasma</taxon>
    </lineage>
</organism>
<dbReference type="Pfam" id="PF00722">
    <property type="entry name" value="Glyco_hydro_16"/>
    <property type="match status" value="1"/>
</dbReference>
<feature type="domain" description="GH16" evidence="2">
    <location>
        <begin position="12"/>
        <end position="240"/>
    </location>
</feature>
<evidence type="ECO:0000313" key="3">
    <source>
        <dbReference type="EMBL" id="MCV2232181.1"/>
    </source>
</evidence>
<name>A0ABT2Y617_9MOLU</name>
<dbReference type="RefSeq" id="WP_263608363.1">
    <property type="nucleotide sequence ID" value="NZ_JAOVQM010000003.1"/>
</dbReference>
<comment type="similarity">
    <text evidence="1">Belongs to the glycosyl hydrolase 16 family.</text>
</comment>
<keyword evidence="4" id="KW-1185">Reference proteome</keyword>